<evidence type="ECO:0000313" key="2">
    <source>
        <dbReference type="Proteomes" id="UP000187609"/>
    </source>
</evidence>
<dbReference type="Proteomes" id="UP000187609">
    <property type="component" value="Unassembled WGS sequence"/>
</dbReference>
<protein>
    <submittedName>
        <fullName evidence="1">Uncharacterized protein</fullName>
    </submittedName>
</protein>
<proteinExistence type="predicted"/>
<evidence type="ECO:0000313" key="1">
    <source>
        <dbReference type="EMBL" id="OIT30209.1"/>
    </source>
</evidence>
<sequence length="82" mass="9156">MGCLAIALPYNVGRIHEFLCQSNNTNSCYAFIFIVFLYDQRHKDNIYVCSTTIQEQPQYTSKNPVNLCLGGAGGVDFTSLDL</sequence>
<dbReference type="Gramene" id="OIT30209">
    <property type="protein sequence ID" value="OIT30209"/>
    <property type="gene ID" value="A4A49_21820"/>
</dbReference>
<comment type="caution">
    <text evidence="1">The sequence shown here is derived from an EMBL/GenBank/DDBJ whole genome shotgun (WGS) entry which is preliminary data.</text>
</comment>
<dbReference type="AlphaFoldDB" id="A0A314KN23"/>
<dbReference type="EMBL" id="MJEQ01001571">
    <property type="protein sequence ID" value="OIT30209.1"/>
    <property type="molecule type" value="Genomic_DNA"/>
</dbReference>
<organism evidence="1 2">
    <name type="scientific">Nicotiana attenuata</name>
    <name type="common">Coyote tobacco</name>
    <dbReference type="NCBI Taxonomy" id="49451"/>
    <lineage>
        <taxon>Eukaryota</taxon>
        <taxon>Viridiplantae</taxon>
        <taxon>Streptophyta</taxon>
        <taxon>Embryophyta</taxon>
        <taxon>Tracheophyta</taxon>
        <taxon>Spermatophyta</taxon>
        <taxon>Magnoliopsida</taxon>
        <taxon>eudicotyledons</taxon>
        <taxon>Gunneridae</taxon>
        <taxon>Pentapetalae</taxon>
        <taxon>asterids</taxon>
        <taxon>lamiids</taxon>
        <taxon>Solanales</taxon>
        <taxon>Solanaceae</taxon>
        <taxon>Nicotianoideae</taxon>
        <taxon>Nicotianeae</taxon>
        <taxon>Nicotiana</taxon>
    </lineage>
</organism>
<accession>A0A314KN23</accession>
<keyword evidence="2" id="KW-1185">Reference proteome</keyword>
<reference evidence="1" key="1">
    <citation type="submission" date="2016-11" db="EMBL/GenBank/DDBJ databases">
        <title>The genome of Nicotiana attenuata.</title>
        <authorList>
            <person name="Xu S."/>
            <person name="Brockmoeller T."/>
            <person name="Gaquerel E."/>
            <person name="Navarro A."/>
            <person name="Kuhl H."/>
            <person name="Gase K."/>
            <person name="Ling Z."/>
            <person name="Zhou W."/>
            <person name="Kreitzer C."/>
            <person name="Stanke M."/>
            <person name="Tang H."/>
            <person name="Lyons E."/>
            <person name="Pandey P."/>
            <person name="Pandey S.P."/>
            <person name="Timmermann B."/>
            <person name="Baldwin I.T."/>
        </authorList>
    </citation>
    <scope>NUCLEOTIDE SEQUENCE [LARGE SCALE GENOMIC DNA]</scope>
    <source>
        <strain evidence="1">UT</strain>
    </source>
</reference>
<name>A0A314KN23_NICAT</name>
<gene>
    <name evidence="1" type="ORF">A4A49_21820</name>
</gene>